<organism evidence="3 4">
    <name type="scientific">Virgisporangium ochraceum</name>
    <dbReference type="NCBI Taxonomy" id="65505"/>
    <lineage>
        <taxon>Bacteria</taxon>
        <taxon>Bacillati</taxon>
        <taxon>Actinomycetota</taxon>
        <taxon>Actinomycetes</taxon>
        <taxon>Micromonosporales</taxon>
        <taxon>Micromonosporaceae</taxon>
        <taxon>Virgisporangium</taxon>
    </lineage>
</organism>
<name>A0A8J4E9A3_9ACTN</name>
<reference evidence="3" key="1">
    <citation type="submission" date="2021-01" db="EMBL/GenBank/DDBJ databases">
        <title>Whole genome shotgun sequence of Virgisporangium ochraceum NBRC 16418.</title>
        <authorList>
            <person name="Komaki H."/>
            <person name="Tamura T."/>
        </authorList>
    </citation>
    <scope>NUCLEOTIDE SEQUENCE</scope>
    <source>
        <strain evidence="3">NBRC 16418</strain>
    </source>
</reference>
<sequence length="271" mass="28276">MLLVAGGPAFFRVLGVVGYAVGAVLSAVAARRWDGRGRRIAIVTHLALAPLQFVFSVGSSVTLVGIVVSLLILARARPRFPRMAPRTRRVWLVLHVGVSVGWLGVALTMTVLALIGQLADSHAMRHGAYEVLHVVDLAAAIPSMALSIVTGLVVSLGSKWGLVRYRWVLTKFVISLSIPIVAGTVENALADELAARTADPAAVPGGTAAALTACLAAFTVALWVATVLSVVKPWGRTRWGNRALAAQARPASAPGAVGAGSSPRQPSVPRR</sequence>
<dbReference type="AlphaFoldDB" id="A0A8J4E9A3"/>
<keyword evidence="4" id="KW-1185">Reference proteome</keyword>
<dbReference type="EMBL" id="BOPH01000022">
    <property type="protein sequence ID" value="GIJ67015.1"/>
    <property type="molecule type" value="Genomic_DNA"/>
</dbReference>
<dbReference type="Proteomes" id="UP000635606">
    <property type="component" value="Unassembled WGS sequence"/>
</dbReference>
<gene>
    <name evidence="3" type="ORF">Voc01_019320</name>
</gene>
<comment type="caution">
    <text evidence="3">The sequence shown here is derived from an EMBL/GenBank/DDBJ whole genome shotgun (WGS) entry which is preliminary data.</text>
</comment>
<feature type="transmembrane region" description="Helical" evidence="2">
    <location>
        <begin position="93"/>
        <end position="119"/>
    </location>
</feature>
<evidence type="ECO:0000256" key="1">
    <source>
        <dbReference type="SAM" id="MobiDB-lite"/>
    </source>
</evidence>
<evidence type="ECO:0000256" key="2">
    <source>
        <dbReference type="SAM" id="Phobius"/>
    </source>
</evidence>
<feature type="compositionally biased region" description="Low complexity" evidence="1">
    <location>
        <begin position="249"/>
        <end position="264"/>
    </location>
</feature>
<evidence type="ECO:0000313" key="4">
    <source>
        <dbReference type="Proteomes" id="UP000635606"/>
    </source>
</evidence>
<keyword evidence="2" id="KW-0812">Transmembrane</keyword>
<feature type="transmembrane region" description="Helical" evidence="2">
    <location>
        <begin position="50"/>
        <end position="73"/>
    </location>
</feature>
<feature type="region of interest" description="Disordered" evidence="1">
    <location>
        <begin position="249"/>
        <end position="271"/>
    </location>
</feature>
<keyword evidence="2" id="KW-0472">Membrane</keyword>
<feature type="transmembrane region" description="Helical" evidence="2">
    <location>
        <begin position="168"/>
        <end position="189"/>
    </location>
</feature>
<feature type="transmembrane region" description="Helical" evidence="2">
    <location>
        <begin position="209"/>
        <end position="231"/>
    </location>
</feature>
<keyword evidence="2" id="KW-1133">Transmembrane helix</keyword>
<accession>A0A8J4E9A3</accession>
<feature type="transmembrane region" description="Helical" evidence="2">
    <location>
        <begin position="131"/>
        <end position="156"/>
    </location>
</feature>
<feature type="transmembrane region" description="Helical" evidence="2">
    <location>
        <begin position="9"/>
        <end position="30"/>
    </location>
</feature>
<evidence type="ECO:0000313" key="3">
    <source>
        <dbReference type="EMBL" id="GIJ67015.1"/>
    </source>
</evidence>
<protein>
    <submittedName>
        <fullName evidence="3">Uncharacterized protein</fullName>
    </submittedName>
</protein>
<proteinExistence type="predicted"/>